<accession>A0A1L7I7D6</accession>
<feature type="active site" description="Proton donor" evidence="2">
    <location>
        <position position="10"/>
    </location>
</feature>
<dbReference type="SFLD" id="SFLDG01146">
    <property type="entry name" value="C1.2.2"/>
    <property type="match status" value="1"/>
</dbReference>
<dbReference type="Gene3D" id="1.10.40.40">
    <property type="entry name" value="Deoxyribonucleotidase, domain 2"/>
    <property type="match status" value="1"/>
</dbReference>
<name>A0A1L7I7D6_9FLAO</name>
<feature type="active site" description="Nucleophile" evidence="2">
    <location>
        <position position="8"/>
    </location>
</feature>
<gene>
    <name evidence="3" type="ORF">GRFL_2776</name>
</gene>
<dbReference type="KEGG" id="gfl:GRFL_2776"/>
<dbReference type="InterPro" id="IPR036412">
    <property type="entry name" value="HAD-like_sf"/>
</dbReference>
<keyword evidence="3" id="KW-0378">Hydrolase</keyword>
<sequence>MKKSIAVDMDGVLADVETHFLNWYNEKNAAHLQRRDIKGKTEAEAFPKPGIVREYASTKGFFSSVPLMPNAVEGLKILNEHFDVFIVSAAMEFPQSLVEKRDWLEMHFPFIHWQQIVFCGSKRVISTDFMIDDHPKNLNPFKGTGLLFEAFHNVDIPHNNRVKSWQEILQYFKLSSS</sequence>
<dbReference type="EC" id="3.1.3.-" evidence="3"/>
<evidence type="ECO:0000313" key="4">
    <source>
        <dbReference type="Proteomes" id="UP000186230"/>
    </source>
</evidence>
<dbReference type="Pfam" id="PF06941">
    <property type="entry name" value="NT5C"/>
    <property type="match status" value="1"/>
</dbReference>
<dbReference type="GO" id="GO:0009223">
    <property type="term" value="P:pyrimidine deoxyribonucleotide catabolic process"/>
    <property type="evidence" value="ECO:0007669"/>
    <property type="project" value="TreeGrafter"/>
</dbReference>
<comment type="similarity">
    <text evidence="1">Belongs to the 5'(3')-deoxyribonucleotidase family.</text>
</comment>
<dbReference type="InterPro" id="IPR010708">
    <property type="entry name" value="5'(3')-deoxyribonucleotidase"/>
</dbReference>
<dbReference type="GO" id="GO:0008253">
    <property type="term" value="F:5'-nucleotidase activity"/>
    <property type="evidence" value="ECO:0007669"/>
    <property type="project" value="InterPro"/>
</dbReference>
<reference evidence="3 4" key="1">
    <citation type="submission" date="2016-07" db="EMBL/GenBank/DDBJ databases">
        <title>Multi-omics approach to identify versatile polysaccharide utilization systems of a marine flavobacterium Gramella flava.</title>
        <authorList>
            <person name="Tang K."/>
        </authorList>
    </citation>
    <scope>NUCLEOTIDE SEQUENCE [LARGE SCALE GENOMIC DNA]</scope>
    <source>
        <strain evidence="3 4">JLT2011</strain>
    </source>
</reference>
<dbReference type="PANTHER" id="PTHR16504">
    <property type="entry name" value="5'(3')-DEOXYRIBONUCLEOTIDASE"/>
    <property type="match status" value="1"/>
</dbReference>
<dbReference type="SUPFAM" id="SSF56784">
    <property type="entry name" value="HAD-like"/>
    <property type="match status" value="1"/>
</dbReference>
<dbReference type="InterPro" id="IPR023214">
    <property type="entry name" value="HAD_sf"/>
</dbReference>
<dbReference type="Gene3D" id="3.40.50.1000">
    <property type="entry name" value="HAD superfamily/HAD-like"/>
    <property type="match status" value="1"/>
</dbReference>
<dbReference type="AlphaFoldDB" id="A0A1L7I7D6"/>
<evidence type="ECO:0000256" key="1">
    <source>
        <dbReference type="ARBA" id="ARBA00009589"/>
    </source>
</evidence>
<dbReference type="EMBL" id="CP016359">
    <property type="protein sequence ID" value="APU69500.1"/>
    <property type="molecule type" value="Genomic_DNA"/>
</dbReference>
<keyword evidence="4" id="KW-1185">Reference proteome</keyword>
<dbReference type="OrthoDB" id="278110at2"/>
<dbReference type="STRING" id="1229726.GRFL_2776"/>
<dbReference type="RefSeq" id="WP_083645164.1">
    <property type="nucleotide sequence ID" value="NZ_AMRU01000015.1"/>
</dbReference>
<dbReference type="PANTHER" id="PTHR16504:SF4">
    <property type="entry name" value="5'(3')-DEOXYRIBONUCLEOTIDASE"/>
    <property type="match status" value="1"/>
</dbReference>
<evidence type="ECO:0000313" key="3">
    <source>
        <dbReference type="EMBL" id="APU69500.1"/>
    </source>
</evidence>
<proteinExistence type="inferred from homology"/>
<dbReference type="Proteomes" id="UP000186230">
    <property type="component" value="Chromosome"/>
</dbReference>
<dbReference type="SFLD" id="SFLDS00003">
    <property type="entry name" value="Haloacid_Dehalogenase"/>
    <property type="match status" value="1"/>
</dbReference>
<evidence type="ECO:0000256" key="2">
    <source>
        <dbReference type="PIRSR" id="PIRSR610708-1"/>
    </source>
</evidence>
<organism evidence="3 4">
    <name type="scientific">Christiangramia flava JLT2011</name>
    <dbReference type="NCBI Taxonomy" id="1229726"/>
    <lineage>
        <taxon>Bacteria</taxon>
        <taxon>Pseudomonadati</taxon>
        <taxon>Bacteroidota</taxon>
        <taxon>Flavobacteriia</taxon>
        <taxon>Flavobacteriales</taxon>
        <taxon>Flavobacteriaceae</taxon>
        <taxon>Christiangramia</taxon>
    </lineage>
</organism>
<dbReference type="SFLD" id="SFLDG01126">
    <property type="entry name" value="C1.2:_Nucleotidase_Like"/>
    <property type="match status" value="1"/>
</dbReference>
<protein>
    <submittedName>
        <fullName evidence="3">Putative 5'(3')-deoxyribonucleotidase</fullName>
        <ecNumber evidence="3">3.1.3.-</ecNumber>
    </submittedName>
</protein>